<dbReference type="AlphaFoldDB" id="H6RAV3"/>
<dbReference type="RefSeq" id="WP_014348668.1">
    <property type="nucleotide sequence ID" value="NC_016887.1"/>
</dbReference>
<accession>H6RAV3</accession>
<dbReference type="Proteomes" id="UP000008190">
    <property type="component" value="Chromosome"/>
</dbReference>
<proteinExistence type="predicted"/>
<gene>
    <name evidence="1" type="ordered locus">NOCYR_0373</name>
</gene>
<keyword evidence="2" id="KW-1185">Reference proteome</keyword>
<evidence type="ECO:0000313" key="2">
    <source>
        <dbReference type="Proteomes" id="UP000008190"/>
    </source>
</evidence>
<dbReference type="KEGG" id="ncy:NOCYR_0373"/>
<dbReference type="OrthoDB" id="5196675at2"/>
<sequence>MATIRDAAQGSELDLLCALRDKIAADLDDGVPPHAVARLVGELRSIDQRIRELGTLDQGSVIAETPDEAWDGTGY</sequence>
<organism evidence="1 2">
    <name type="scientific">Nocardia cyriacigeorgica (strain GUH-2)</name>
    <dbReference type="NCBI Taxonomy" id="1127134"/>
    <lineage>
        <taxon>Bacteria</taxon>
        <taxon>Bacillati</taxon>
        <taxon>Actinomycetota</taxon>
        <taxon>Actinomycetes</taxon>
        <taxon>Mycobacteriales</taxon>
        <taxon>Nocardiaceae</taxon>
        <taxon>Nocardia</taxon>
    </lineage>
</organism>
<dbReference type="EMBL" id="FO082843">
    <property type="protein sequence ID" value="CCF61192.1"/>
    <property type="molecule type" value="Genomic_DNA"/>
</dbReference>
<name>H6RAV3_NOCCG</name>
<evidence type="ECO:0000313" key="1">
    <source>
        <dbReference type="EMBL" id="CCF61192.1"/>
    </source>
</evidence>
<protein>
    <submittedName>
        <fullName evidence="1">Uncharacterized protein</fullName>
    </submittedName>
</protein>
<reference evidence="1 2" key="1">
    <citation type="journal article" date="2012" name="J. Bacteriol.">
        <title>Genome sequence of the human- and animal-pathogenic strain Nocardia cyriacigeorgica GUH-2.</title>
        <authorList>
            <person name="Zoropogui A."/>
            <person name="Pujic P."/>
            <person name="Normand P."/>
            <person name="Barbe V."/>
            <person name="Beaman B."/>
            <person name="Beaman L."/>
            <person name="Boiron P."/>
            <person name="Colinon C."/>
            <person name="Deredjian A."/>
            <person name="Graindorge A."/>
            <person name="Mangenot S."/>
            <person name="Nazaret S."/>
            <person name="Neto M."/>
            <person name="Petit S."/>
            <person name="Roche D."/>
            <person name="Vallenet D."/>
            <person name="Rodriguez-Nava V."/>
            <person name="Richard Y."/>
            <person name="Cournoyer B."/>
            <person name="Blaha D."/>
        </authorList>
    </citation>
    <scope>NUCLEOTIDE SEQUENCE [LARGE SCALE GENOMIC DNA]</scope>
    <source>
        <strain evidence="1 2">GUH-2</strain>
    </source>
</reference>
<dbReference type="HOGENOM" id="CLU_2667410_0_0_11"/>